<gene>
    <name evidence="3" type="ORF">G6F64_005222</name>
</gene>
<proteinExistence type="inferred from homology"/>
<evidence type="ECO:0000256" key="2">
    <source>
        <dbReference type="SAM" id="Coils"/>
    </source>
</evidence>
<dbReference type="Proteomes" id="UP000716291">
    <property type="component" value="Unassembled WGS sequence"/>
</dbReference>
<dbReference type="InterPro" id="IPR006175">
    <property type="entry name" value="YjgF/YER057c/UK114"/>
</dbReference>
<dbReference type="InterPro" id="IPR006056">
    <property type="entry name" value="RidA"/>
</dbReference>
<protein>
    <submittedName>
        <fullName evidence="3">Uncharacterized protein</fullName>
    </submittedName>
</protein>
<sequence>MFTTRTFPAWTRAMSTLTRIETKKAPAAIGPYAQAIKVNKMVYTSGSIPIVPETGEISQGIKEQTKQVLLNMSNVLEASGSSLDKVVKTTVFLKDMNDFNSMNEVYSSFFVKHQPARSAVEVARLPKDVSVEIECIATLGLHQQQRAQTQQSIIFERHENKKARMTSNHPRIEVKTSLSTPLKKHTIDPQERVQFLKEMEKTRKEFKELKKNMNQLMEEMDSLSLKLKTSKERVFEIEQDLTTREEVNVDLQVVLENAIQTQKESDTCAQQTIRNAYARLVSVIHDNNRLQGKVSTLEDDQKRQQGRVDDITKRMQEYTKMLEQAQGTIRLLQTSSENEDPWMI</sequence>
<comment type="similarity">
    <text evidence="1">Belongs to the RutC family.</text>
</comment>
<feature type="coiled-coil region" evidence="2">
    <location>
        <begin position="308"/>
        <end position="335"/>
    </location>
</feature>
<dbReference type="NCBIfam" id="TIGR00004">
    <property type="entry name" value="Rid family detoxifying hydrolase"/>
    <property type="match status" value="1"/>
</dbReference>
<dbReference type="Pfam" id="PF01042">
    <property type="entry name" value="Ribonuc_L-PSP"/>
    <property type="match status" value="1"/>
</dbReference>
<reference evidence="3" key="1">
    <citation type="journal article" date="2020" name="Microb. Genom.">
        <title>Genetic diversity of clinical and environmental Mucorales isolates obtained from an investigation of mucormycosis cases among solid organ transplant recipients.</title>
        <authorList>
            <person name="Nguyen M.H."/>
            <person name="Kaul D."/>
            <person name="Muto C."/>
            <person name="Cheng S.J."/>
            <person name="Richter R.A."/>
            <person name="Bruno V.M."/>
            <person name="Liu G."/>
            <person name="Beyhan S."/>
            <person name="Sundermann A.J."/>
            <person name="Mounaud S."/>
            <person name="Pasculle A.W."/>
            <person name="Nierman W.C."/>
            <person name="Driscoll E."/>
            <person name="Cumbie R."/>
            <person name="Clancy C.J."/>
            <person name="Dupont C.L."/>
        </authorList>
    </citation>
    <scope>NUCLEOTIDE SEQUENCE</scope>
    <source>
        <strain evidence="3">GL11</strain>
    </source>
</reference>
<dbReference type="EMBL" id="JAANQT010000622">
    <property type="protein sequence ID" value="KAG1309552.1"/>
    <property type="molecule type" value="Genomic_DNA"/>
</dbReference>
<dbReference type="PANTHER" id="PTHR11803:SF58">
    <property type="entry name" value="PROTEIN HMF1-RELATED"/>
    <property type="match status" value="1"/>
</dbReference>
<comment type="caution">
    <text evidence="3">The sequence shown here is derived from an EMBL/GenBank/DDBJ whole genome shotgun (WGS) entry which is preliminary data.</text>
</comment>
<dbReference type="OrthoDB" id="309640at2759"/>
<evidence type="ECO:0000256" key="1">
    <source>
        <dbReference type="ARBA" id="ARBA00010552"/>
    </source>
</evidence>
<feature type="coiled-coil region" evidence="2">
    <location>
        <begin position="192"/>
        <end position="233"/>
    </location>
</feature>
<dbReference type="AlphaFoldDB" id="A0A9P6XAZ2"/>
<name>A0A9P6XAZ2_RHIOR</name>
<keyword evidence="2" id="KW-0175">Coiled coil</keyword>
<dbReference type="InterPro" id="IPR019897">
    <property type="entry name" value="RidA_CS"/>
</dbReference>
<dbReference type="GO" id="GO:0005829">
    <property type="term" value="C:cytosol"/>
    <property type="evidence" value="ECO:0007669"/>
    <property type="project" value="TreeGrafter"/>
</dbReference>
<keyword evidence="4" id="KW-1185">Reference proteome</keyword>
<dbReference type="CDD" id="cd00448">
    <property type="entry name" value="YjgF_YER057c_UK114_family"/>
    <property type="match status" value="1"/>
</dbReference>
<dbReference type="FunFam" id="3.30.1330.40:FF:000001">
    <property type="entry name" value="L-PSP family endoribonuclease"/>
    <property type="match status" value="1"/>
</dbReference>
<accession>A0A9P6XAZ2</accession>
<dbReference type="Gene3D" id="3.30.1330.40">
    <property type="entry name" value="RutC-like"/>
    <property type="match status" value="1"/>
</dbReference>
<dbReference type="InterPro" id="IPR035959">
    <property type="entry name" value="RutC-like_sf"/>
</dbReference>
<evidence type="ECO:0000313" key="3">
    <source>
        <dbReference type="EMBL" id="KAG1309552.1"/>
    </source>
</evidence>
<dbReference type="GO" id="GO:0005739">
    <property type="term" value="C:mitochondrion"/>
    <property type="evidence" value="ECO:0007669"/>
    <property type="project" value="TreeGrafter"/>
</dbReference>
<evidence type="ECO:0000313" key="4">
    <source>
        <dbReference type="Proteomes" id="UP000716291"/>
    </source>
</evidence>
<organism evidence="3 4">
    <name type="scientific">Rhizopus oryzae</name>
    <name type="common">Mucormycosis agent</name>
    <name type="synonym">Rhizopus arrhizus var. delemar</name>
    <dbReference type="NCBI Taxonomy" id="64495"/>
    <lineage>
        <taxon>Eukaryota</taxon>
        <taxon>Fungi</taxon>
        <taxon>Fungi incertae sedis</taxon>
        <taxon>Mucoromycota</taxon>
        <taxon>Mucoromycotina</taxon>
        <taxon>Mucoromycetes</taxon>
        <taxon>Mucorales</taxon>
        <taxon>Mucorineae</taxon>
        <taxon>Rhizopodaceae</taxon>
        <taxon>Rhizopus</taxon>
    </lineage>
</organism>
<dbReference type="GO" id="GO:0019239">
    <property type="term" value="F:deaminase activity"/>
    <property type="evidence" value="ECO:0007669"/>
    <property type="project" value="TreeGrafter"/>
</dbReference>
<dbReference type="PANTHER" id="PTHR11803">
    <property type="entry name" value="2-IMINOBUTANOATE/2-IMINOPROPANOATE DEAMINASE RIDA"/>
    <property type="match status" value="1"/>
</dbReference>
<dbReference type="PROSITE" id="PS01094">
    <property type="entry name" value="UPF0076"/>
    <property type="match status" value="1"/>
</dbReference>
<dbReference type="SUPFAM" id="SSF55298">
    <property type="entry name" value="YjgF-like"/>
    <property type="match status" value="1"/>
</dbReference>